<evidence type="ECO:0000256" key="6">
    <source>
        <dbReference type="ARBA" id="ARBA00022723"/>
    </source>
</evidence>
<protein>
    <recommendedName>
        <fullName evidence="11">DNA-directed RNA polymerase subunit beta'</fullName>
        <shortName evidence="11">RNAP subunit beta'</shortName>
        <ecNumber evidence="11">2.7.7.6</ecNumber>
    </recommendedName>
    <alternativeName>
        <fullName evidence="11">RNA polymerase subunit beta'</fullName>
    </alternativeName>
    <alternativeName>
        <fullName evidence="11">Transcriptase subunit beta'</fullName>
    </alternativeName>
</protein>
<keyword evidence="3 11" id="KW-0240">DNA-directed RNA polymerase</keyword>
<reference evidence="15 16" key="1">
    <citation type="submission" date="2016-05" db="EMBL/GenBank/DDBJ databases">
        <authorList>
            <person name="Lavstsen T."/>
            <person name="Jespersen J.S."/>
        </authorList>
    </citation>
    <scope>NUCLEOTIDE SEQUENCE [LARGE SCALE GENOMIC DNA]</scope>
    <source>
        <strain evidence="15 16">B7-9</strain>
    </source>
</reference>
<feature type="binding site" evidence="11">
    <location>
        <position position="626"/>
    </location>
    <ligand>
        <name>Mg(2+)</name>
        <dbReference type="ChEBI" id="CHEBI:18420"/>
    </ligand>
</feature>
<feature type="binding site" evidence="11">
    <location>
        <position position="1077"/>
    </location>
    <ligand>
        <name>Zn(2+)</name>
        <dbReference type="ChEBI" id="CHEBI:29105"/>
        <label>2</label>
    </ligand>
</feature>
<feature type="binding site" evidence="11">
    <location>
        <position position="1087"/>
    </location>
    <ligand>
        <name>Zn(2+)</name>
        <dbReference type="ChEBI" id="CHEBI:29105"/>
        <label>2</label>
    </ligand>
</feature>
<dbReference type="SMART" id="SM00663">
    <property type="entry name" value="RPOLA_N"/>
    <property type="match status" value="1"/>
</dbReference>
<dbReference type="InterPro" id="IPR007081">
    <property type="entry name" value="RNA_pol_Rpb1_5"/>
</dbReference>
<dbReference type="NCBIfam" id="TIGR02386">
    <property type="entry name" value="rpoC_TIGR"/>
    <property type="match status" value="1"/>
</dbReference>
<dbReference type="InterPro" id="IPR007066">
    <property type="entry name" value="RNA_pol_Rpb1_3"/>
</dbReference>
<dbReference type="Pfam" id="PF04983">
    <property type="entry name" value="RNA_pol_Rpb1_3"/>
    <property type="match status" value="1"/>
</dbReference>
<comment type="catalytic activity">
    <reaction evidence="10 11 12">
        <text>RNA(n) + a ribonucleoside 5'-triphosphate = RNA(n+1) + diphosphate</text>
        <dbReference type="Rhea" id="RHEA:21248"/>
        <dbReference type="Rhea" id="RHEA-COMP:14527"/>
        <dbReference type="Rhea" id="RHEA-COMP:17342"/>
        <dbReference type="ChEBI" id="CHEBI:33019"/>
        <dbReference type="ChEBI" id="CHEBI:61557"/>
        <dbReference type="ChEBI" id="CHEBI:140395"/>
        <dbReference type="EC" id="2.7.7.6"/>
    </reaction>
</comment>
<dbReference type="FunFam" id="1.10.40.90:FF:000001">
    <property type="entry name" value="DNA-directed RNA polymerase subunit beta"/>
    <property type="match status" value="1"/>
</dbReference>
<feature type="binding site" evidence="11">
    <location>
        <position position="60"/>
    </location>
    <ligand>
        <name>Zn(2+)</name>
        <dbReference type="ChEBI" id="CHEBI:29105"/>
        <label>1</label>
    </ligand>
</feature>
<dbReference type="InterPro" id="IPR006592">
    <property type="entry name" value="RNA_pol_N"/>
</dbReference>
<dbReference type="Gene3D" id="2.40.40.20">
    <property type="match status" value="1"/>
</dbReference>
<dbReference type="GO" id="GO:0003899">
    <property type="term" value="F:DNA-directed RNA polymerase activity"/>
    <property type="evidence" value="ECO:0007669"/>
    <property type="project" value="UniProtKB-UniRule"/>
</dbReference>
<comment type="cofactor">
    <cofactor evidence="11">
        <name>Mg(2+)</name>
        <dbReference type="ChEBI" id="CHEBI:18420"/>
    </cofactor>
    <text evidence="11">Binds 1 Mg(2+) ion per subunit.</text>
</comment>
<feature type="coiled-coil region" evidence="13">
    <location>
        <begin position="148"/>
        <end position="223"/>
    </location>
</feature>
<dbReference type="Pfam" id="PF04997">
    <property type="entry name" value="RNA_pol_Rpb1_1"/>
    <property type="match status" value="1"/>
</dbReference>
<proteinExistence type="inferred from homology"/>
<dbReference type="GO" id="GO:0000428">
    <property type="term" value="C:DNA-directed RNA polymerase complex"/>
    <property type="evidence" value="ECO:0007669"/>
    <property type="project" value="UniProtKB-KW"/>
</dbReference>
<evidence type="ECO:0000256" key="13">
    <source>
        <dbReference type="SAM" id="Coils"/>
    </source>
</evidence>
<evidence type="ECO:0000256" key="5">
    <source>
        <dbReference type="ARBA" id="ARBA00022695"/>
    </source>
</evidence>
<evidence type="ECO:0000256" key="10">
    <source>
        <dbReference type="ARBA" id="ARBA00048552"/>
    </source>
</evidence>
<evidence type="ECO:0000313" key="16">
    <source>
        <dbReference type="Proteomes" id="UP000220922"/>
    </source>
</evidence>
<comment type="caution">
    <text evidence="15">The sequence shown here is derived from an EMBL/GenBank/DDBJ whole genome shotgun (WGS) entry which is preliminary data.</text>
</comment>
<keyword evidence="13" id="KW-0175">Coiled coil</keyword>
<dbReference type="OrthoDB" id="9815296at2"/>
<dbReference type="Pfam" id="PF00623">
    <property type="entry name" value="RNA_pol_Rpb1_2"/>
    <property type="match status" value="2"/>
</dbReference>
<dbReference type="Gene3D" id="1.10.1790.20">
    <property type="match status" value="1"/>
</dbReference>
<dbReference type="Gene3D" id="4.10.860.120">
    <property type="entry name" value="RNA polymerase II, clamp domain"/>
    <property type="match status" value="1"/>
</dbReference>
<feature type="binding site" evidence="11">
    <location>
        <position position="78"/>
    </location>
    <ligand>
        <name>Zn(2+)</name>
        <dbReference type="ChEBI" id="CHEBI:29105"/>
        <label>1</label>
    </ligand>
</feature>
<dbReference type="HAMAP" id="MF_01322">
    <property type="entry name" value="RNApol_bact_RpoC"/>
    <property type="match status" value="1"/>
</dbReference>
<keyword evidence="5 11" id="KW-0548">Nucleotidyltransferase</keyword>
<comment type="similarity">
    <text evidence="2 11 12">Belongs to the RNA polymerase beta' chain family.</text>
</comment>
<feature type="domain" description="RNA polymerase N-terminal" evidence="14">
    <location>
        <begin position="401"/>
        <end position="680"/>
    </location>
</feature>
<dbReference type="PANTHER" id="PTHR19376">
    <property type="entry name" value="DNA-DIRECTED RNA POLYMERASE"/>
    <property type="match status" value="1"/>
</dbReference>
<dbReference type="FunFam" id="4.10.860.120:FF:000001">
    <property type="entry name" value="DNA-directed RNA polymerase subunit beta"/>
    <property type="match status" value="1"/>
</dbReference>
<dbReference type="Pfam" id="PF05000">
    <property type="entry name" value="RNA_pol_Rpb1_4"/>
    <property type="match status" value="1"/>
</dbReference>
<gene>
    <name evidence="11" type="primary">rpoC</name>
    <name evidence="15" type="ORF">A9Q02_19445</name>
</gene>
<keyword evidence="4 11" id="KW-0808">Transferase</keyword>
<dbReference type="InterPro" id="IPR044893">
    <property type="entry name" value="RNA_pol_Rpb1_clamp_domain"/>
</dbReference>
<comment type="subunit">
    <text evidence="11">The RNAP catalytic core consists of 2 alpha, 1 beta, 1 beta' and 1 omega subunit. When a sigma factor is associated with the core the holoenzyme is formed, which can initiate transcription.</text>
</comment>
<evidence type="ECO:0000256" key="7">
    <source>
        <dbReference type="ARBA" id="ARBA00022833"/>
    </source>
</evidence>
<dbReference type="EC" id="2.7.7.6" evidence="11"/>
<keyword evidence="8 11" id="KW-0460">Magnesium</keyword>
<keyword evidence="9 11" id="KW-0804">Transcription</keyword>
<dbReference type="InterPro" id="IPR038120">
    <property type="entry name" value="Rpb1_funnel_sf"/>
</dbReference>
<dbReference type="Gene3D" id="1.10.40.90">
    <property type="match status" value="1"/>
</dbReference>
<dbReference type="GO" id="GO:0008270">
    <property type="term" value="F:zinc ion binding"/>
    <property type="evidence" value="ECO:0007669"/>
    <property type="project" value="UniProtKB-UniRule"/>
</dbReference>
<evidence type="ECO:0000256" key="12">
    <source>
        <dbReference type="RuleBase" id="RU004279"/>
    </source>
</evidence>
<feature type="coiled-coil region" evidence="13">
    <location>
        <begin position="248"/>
        <end position="320"/>
    </location>
</feature>
<comment type="cofactor">
    <cofactor evidence="11">
        <name>Zn(2+)</name>
        <dbReference type="ChEBI" id="CHEBI:29105"/>
    </cofactor>
    <text evidence="11">Binds 2 Zn(2+) ions per subunit.</text>
</comment>
<dbReference type="SUPFAM" id="SSF64484">
    <property type="entry name" value="beta and beta-prime subunits of DNA dependent RNA-polymerase"/>
    <property type="match status" value="1"/>
</dbReference>
<feature type="binding site" evidence="11">
    <location>
        <position position="630"/>
    </location>
    <ligand>
        <name>Mg(2+)</name>
        <dbReference type="ChEBI" id="CHEBI:18420"/>
    </ligand>
</feature>
<dbReference type="Gene3D" id="1.10.274.100">
    <property type="entry name" value="RNA polymerase Rpb1, domain 3"/>
    <property type="match status" value="1"/>
</dbReference>
<evidence type="ECO:0000256" key="8">
    <source>
        <dbReference type="ARBA" id="ARBA00022842"/>
    </source>
</evidence>
<keyword evidence="7 11" id="KW-0862">Zinc</keyword>
<dbReference type="EMBL" id="LYXE01000166">
    <property type="protein sequence ID" value="PDV97096.1"/>
    <property type="molecule type" value="Genomic_DNA"/>
</dbReference>
<sequence>MLEINDFNAIRISLASPEDIRGWSHGEVTKPETINYRTLKPERDGLFCERIFGPTKDWECYCGKYKRVRYKGVVCDKCGVEVTRAKVRRDRMGHISLASPVSHIWFVKGTPSRLGLLLDISPRNLERVLYFASYVIVEVKEDLRQATREVIQQEYAEKREKVQRQAEEKRIEFSTLLTQDLGGMDTAQVSTQHRIEEDYKRLREEITNEADRLRERLEELTGEPTDEDVLFRGTTILEEGELISERIIDQLEEMVEQELEALEARRQRDLEDAELLTGAERERKEHEVSQEQEKLQERLLRELEGLVREEKEKLDLLEGLKVCRILTENEYRQLREVAPGVFRADMGAGAVRELIEATVDLAKQAEELQFEVQTTQGQRRKKATKRLRVVEAFRKSGNKPEWMILTMLPVIPPDLRPMVQLDGGRFATSDLNDLYRRVINRNNRLKRLMELNAPEIIVRNEKRMLQEAVDALIDNGRRGRAVSGKGKHRLKSLSDMLKGKQGRFRQNLLGKRVDYSGRSVIVVGPNLQLHQCGLPKKMALELFKPFVMRRLVEKGFAHNIKSAKRIVERVRPEVWDVLEEVIKDYLVLLNRAPSLHRLSIQAFEAKLIEGSAIQLHPLVCAAFNADFDGDQMAVHVPLSRKAQEEARSRMLSKYNLLSPAHGDPIITPSQDIVLGCYYLSMVKDGAKGSGKKFSSVDEAMLAYDQGLLDIQAPILIRMEGAPAGKNDRDEQTRILPSTADGTPRMLIETTIGRVLLNNQLLEPLRYRNRLVDKKGLKEIIADCYKYYTTLKNLSEADFDEIRAVHGQRSDHELARIYGSEKTALQADMIKALGFKYATLGGMTIGINDIEVPRAKYDIISNAEAIVADVEKQFRRGLITEEERYEEVVRVWQDATKQTINAVKLNLNQFGPVAMMSTSGARGNINQISQMAGMRGLMADPTGRIIELPIKANFREGLSVLDYFVSTHGGRKGLADTALRTADAGYLTRRLVDVAQDVIVTIEDCGTENGVWLHAADDDELMEKLQFRVIGRILAAPVYDPETGEMLADRNAEIDEELSAYFSERNVTSLYVRSTLSCQAEHGICRLCYGRNLATGKLVDIGEACGIIAAQSIGEPGTQLTLRTFHTGGVASADDITQGLPRIQEIFEARIPKGKALLAEIDGVVQIAKDDDGVRQIRVVASEIYTDEYLLPKGYRALIENESDVAENQPIAEPLRADSTELPIVARLAGRAFVYEDRIVVSQEDREERELKVPHTSRMRVESGERVVAGQHLTDGSANPQELLDLQGKEAVQRYLVNEAQKVYRSQGVNINDKHVEVIVRQMLRRVRIEEPGDTGLLPGELIDAAEFRRLNNDIVSQGGEPATAATVLLGITKASLNTDSFLSAASFQETTRVLTDAAINGKVDYLRGLKENVVIGKLIPAGSGIEKRLLDGTRREDLVGEMARMMEEGVNAEASAPTPDEVRRAETLLGIVDPEDTVDQQDADEKLRAKLLAIIGEEGMATMDLDLEAEFEDVTLDLVDEDDEEMPPVDEV</sequence>
<dbReference type="RefSeq" id="WP_097654814.1">
    <property type="nucleotide sequence ID" value="NZ_LYXE01000166.1"/>
</dbReference>
<evidence type="ECO:0000256" key="3">
    <source>
        <dbReference type="ARBA" id="ARBA00022478"/>
    </source>
</evidence>
<comment type="function">
    <text evidence="1 11 12">DNA-dependent RNA polymerase catalyzes the transcription of DNA into RNA using the four ribonucleoside triphosphates as substrates.</text>
</comment>
<dbReference type="Pfam" id="PF04998">
    <property type="entry name" value="RNA_pol_Rpb1_5"/>
    <property type="match status" value="1"/>
</dbReference>
<evidence type="ECO:0000256" key="2">
    <source>
        <dbReference type="ARBA" id="ARBA00006460"/>
    </source>
</evidence>
<keyword evidence="6 11" id="KW-0479">Metal-binding</keyword>
<accession>A0A2H3KPM1</accession>
<dbReference type="GO" id="GO:0003677">
    <property type="term" value="F:DNA binding"/>
    <property type="evidence" value="ECO:0007669"/>
    <property type="project" value="UniProtKB-UniRule"/>
</dbReference>
<feature type="binding site" evidence="11">
    <location>
        <position position="62"/>
    </location>
    <ligand>
        <name>Zn(2+)</name>
        <dbReference type="ChEBI" id="CHEBI:29105"/>
        <label>1</label>
    </ligand>
</feature>
<dbReference type="InterPro" id="IPR007083">
    <property type="entry name" value="RNA_pol_Rpb1_4"/>
</dbReference>
<dbReference type="Gene3D" id="2.40.50.100">
    <property type="match status" value="2"/>
</dbReference>
<dbReference type="InterPro" id="IPR012754">
    <property type="entry name" value="DNA-dir_RpoC_beta_prime_bact"/>
</dbReference>
<evidence type="ECO:0000256" key="1">
    <source>
        <dbReference type="ARBA" id="ARBA00004026"/>
    </source>
</evidence>
<feature type="binding site" evidence="11">
    <location>
        <position position="75"/>
    </location>
    <ligand>
        <name>Zn(2+)</name>
        <dbReference type="ChEBI" id="CHEBI:29105"/>
        <label>1</label>
    </ligand>
</feature>
<feature type="binding site" evidence="11">
    <location>
        <position position="628"/>
    </location>
    <ligand>
        <name>Mg(2+)</name>
        <dbReference type="ChEBI" id="CHEBI:18420"/>
    </ligand>
</feature>
<evidence type="ECO:0000256" key="11">
    <source>
        <dbReference type="HAMAP-Rule" id="MF_01322"/>
    </source>
</evidence>
<dbReference type="InterPro" id="IPR000722">
    <property type="entry name" value="RNA_pol_asu"/>
</dbReference>
<dbReference type="Gene3D" id="1.10.150.390">
    <property type="match status" value="1"/>
</dbReference>
<dbReference type="InterPro" id="IPR045867">
    <property type="entry name" value="DNA-dir_RpoC_beta_prime"/>
</dbReference>
<dbReference type="CDD" id="cd02655">
    <property type="entry name" value="RNAP_beta'_C"/>
    <property type="match status" value="1"/>
</dbReference>
<dbReference type="Proteomes" id="UP000220922">
    <property type="component" value="Unassembled WGS sequence"/>
</dbReference>
<feature type="binding site" evidence="11">
    <location>
        <position position="1084"/>
    </location>
    <ligand>
        <name>Zn(2+)</name>
        <dbReference type="ChEBI" id="CHEBI:29105"/>
        <label>2</label>
    </ligand>
</feature>
<evidence type="ECO:0000313" key="15">
    <source>
        <dbReference type="EMBL" id="PDV97096.1"/>
    </source>
</evidence>
<dbReference type="Gene3D" id="1.10.132.30">
    <property type="match status" value="1"/>
</dbReference>
<dbReference type="InterPro" id="IPR007080">
    <property type="entry name" value="RNA_pol_Rpb1_1"/>
</dbReference>
<organism evidence="15 16">
    <name type="scientific">Candidatus Chloroploca asiatica</name>
    <dbReference type="NCBI Taxonomy" id="1506545"/>
    <lineage>
        <taxon>Bacteria</taxon>
        <taxon>Bacillati</taxon>
        <taxon>Chloroflexota</taxon>
        <taxon>Chloroflexia</taxon>
        <taxon>Chloroflexales</taxon>
        <taxon>Chloroflexineae</taxon>
        <taxon>Oscillochloridaceae</taxon>
        <taxon>Candidatus Chloroploca</taxon>
    </lineage>
</organism>
<dbReference type="GO" id="GO:0006351">
    <property type="term" value="P:DNA-templated transcription"/>
    <property type="evidence" value="ECO:0007669"/>
    <property type="project" value="UniProtKB-UniRule"/>
</dbReference>
<evidence type="ECO:0000256" key="9">
    <source>
        <dbReference type="ARBA" id="ARBA00023163"/>
    </source>
</evidence>
<feature type="binding site" evidence="11">
    <location>
        <position position="1004"/>
    </location>
    <ligand>
        <name>Zn(2+)</name>
        <dbReference type="ChEBI" id="CHEBI:29105"/>
        <label>2</label>
    </ligand>
</feature>
<evidence type="ECO:0000259" key="14">
    <source>
        <dbReference type="SMART" id="SM00663"/>
    </source>
</evidence>
<keyword evidence="16" id="KW-1185">Reference proteome</keyword>
<dbReference type="GO" id="GO:0000287">
    <property type="term" value="F:magnesium ion binding"/>
    <property type="evidence" value="ECO:0007669"/>
    <property type="project" value="UniProtKB-UniRule"/>
</dbReference>
<evidence type="ECO:0000256" key="4">
    <source>
        <dbReference type="ARBA" id="ARBA00022679"/>
    </source>
</evidence>
<dbReference type="InterPro" id="IPR042102">
    <property type="entry name" value="RNA_pol_Rpb1_3_sf"/>
</dbReference>
<name>A0A2H3KPM1_9CHLR</name>
<dbReference type="PANTHER" id="PTHR19376:SF54">
    <property type="entry name" value="DNA-DIRECTED RNA POLYMERASE SUBUNIT BETA"/>
    <property type="match status" value="1"/>
</dbReference>
<dbReference type="CDD" id="cd01609">
    <property type="entry name" value="RNAP_beta'_N"/>
    <property type="match status" value="1"/>
</dbReference>